<organism evidence="4 5">
    <name type="scientific">Pseudohalocynthiibacter aestuariivivens</name>
    <dbReference type="NCBI Taxonomy" id="1591409"/>
    <lineage>
        <taxon>Bacteria</taxon>
        <taxon>Pseudomonadati</taxon>
        <taxon>Pseudomonadota</taxon>
        <taxon>Alphaproteobacteria</taxon>
        <taxon>Rhodobacterales</taxon>
        <taxon>Paracoccaceae</taxon>
        <taxon>Pseudohalocynthiibacter</taxon>
    </lineage>
</organism>
<keyword evidence="5" id="KW-1185">Reference proteome</keyword>
<feature type="domain" description="SHOCT" evidence="3">
    <location>
        <begin position="83"/>
        <end position="109"/>
    </location>
</feature>
<name>A0ABV5JK74_9RHOB</name>
<dbReference type="Pfam" id="PF09851">
    <property type="entry name" value="SHOCT"/>
    <property type="match status" value="1"/>
</dbReference>
<accession>A0ABV5JK74</accession>
<keyword evidence="1" id="KW-0472">Membrane</keyword>
<proteinExistence type="predicted"/>
<protein>
    <submittedName>
        <fullName evidence="4">SHOCT domain-containing protein</fullName>
    </submittedName>
</protein>
<feature type="signal peptide" evidence="2">
    <location>
        <begin position="1"/>
        <end position="20"/>
    </location>
</feature>
<evidence type="ECO:0000259" key="3">
    <source>
        <dbReference type="Pfam" id="PF09851"/>
    </source>
</evidence>
<reference evidence="4 5" key="1">
    <citation type="submission" date="2024-09" db="EMBL/GenBank/DDBJ databases">
        <authorList>
            <person name="Sun Q."/>
            <person name="Mori K."/>
        </authorList>
    </citation>
    <scope>NUCLEOTIDE SEQUENCE [LARGE SCALE GENOMIC DNA]</scope>
    <source>
        <strain evidence="4 5">CECT 8726</strain>
    </source>
</reference>
<keyword evidence="1" id="KW-0812">Transmembrane</keyword>
<keyword evidence="1" id="KW-1133">Transmembrane helix</keyword>
<dbReference type="EMBL" id="JBHMEA010000052">
    <property type="protein sequence ID" value="MFB9233857.1"/>
    <property type="molecule type" value="Genomic_DNA"/>
</dbReference>
<dbReference type="Proteomes" id="UP001589683">
    <property type="component" value="Unassembled WGS sequence"/>
</dbReference>
<feature type="chain" id="PRO_5046633404" evidence="2">
    <location>
        <begin position="21"/>
        <end position="110"/>
    </location>
</feature>
<sequence length="110" mass="11886">MKNLIATVLVWLIASFPVFAQGNEAGYGYGHPHMSGYGYGGGWMFLGPVFMLFVLVMLVVGVFALMRWMGLAQGAVPNSTDSAIATLNQRLAKGEIDAEEYAERKALLLG</sequence>
<dbReference type="RefSeq" id="WP_213887257.1">
    <property type="nucleotide sequence ID" value="NZ_JAGFNU010000001.1"/>
</dbReference>
<evidence type="ECO:0000256" key="2">
    <source>
        <dbReference type="SAM" id="SignalP"/>
    </source>
</evidence>
<evidence type="ECO:0000313" key="5">
    <source>
        <dbReference type="Proteomes" id="UP001589683"/>
    </source>
</evidence>
<gene>
    <name evidence="4" type="ORF">ACFFUT_18850</name>
</gene>
<evidence type="ECO:0000313" key="4">
    <source>
        <dbReference type="EMBL" id="MFB9233857.1"/>
    </source>
</evidence>
<dbReference type="InterPro" id="IPR018649">
    <property type="entry name" value="SHOCT"/>
</dbReference>
<feature type="transmembrane region" description="Helical" evidence="1">
    <location>
        <begin position="44"/>
        <end position="65"/>
    </location>
</feature>
<evidence type="ECO:0000256" key="1">
    <source>
        <dbReference type="SAM" id="Phobius"/>
    </source>
</evidence>
<comment type="caution">
    <text evidence="4">The sequence shown here is derived from an EMBL/GenBank/DDBJ whole genome shotgun (WGS) entry which is preliminary data.</text>
</comment>
<keyword evidence="2" id="KW-0732">Signal</keyword>